<name>A0A1C4U2E3_9ACTN</name>
<dbReference type="Pfam" id="PF24838">
    <property type="entry name" value="8xMP"/>
    <property type="match status" value="1"/>
</dbReference>
<keyword evidence="1" id="KW-1133">Transmembrane helix</keyword>
<dbReference type="InterPro" id="IPR056918">
    <property type="entry name" value="8xMP"/>
</dbReference>
<accession>A0A1C4U2E3</accession>
<proteinExistence type="predicted"/>
<reference evidence="2 3" key="1">
    <citation type="submission" date="2016-06" db="EMBL/GenBank/DDBJ databases">
        <authorList>
            <person name="Kjaerup R.B."/>
            <person name="Dalgaard T.S."/>
            <person name="Juul-Madsen H.R."/>
        </authorList>
    </citation>
    <scope>NUCLEOTIDE SEQUENCE [LARGE SCALE GENOMIC DNA]</scope>
    <source>
        <strain evidence="2 3">DSM 44871</strain>
    </source>
</reference>
<keyword evidence="1" id="KW-0812">Transmembrane</keyword>
<feature type="transmembrane region" description="Helical" evidence="1">
    <location>
        <begin position="64"/>
        <end position="83"/>
    </location>
</feature>
<evidence type="ECO:0000256" key="1">
    <source>
        <dbReference type="SAM" id="Phobius"/>
    </source>
</evidence>
<evidence type="ECO:0008006" key="4">
    <source>
        <dbReference type="Google" id="ProtNLM"/>
    </source>
</evidence>
<protein>
    <recommendedName>
        <fullName evidence="4">Small integral membrane protein</fullName>
    </recommendedName>
</protein>
<dbReference type="RefSeq" id="WP_208603668.1">
    <property type="nucleotide sequence ID" value="NZ_FMCR01000001.1"/>
</dbReference>
<gene>
    <name evidence="2" type="ORF">GA0070561_0641</name>
</gene>
<evidence type="ECO:0000313" key="2">
    <source>
        <dbReference type="EMBL" id="SCE65836.1"/>
    </source>
</evidence>
<evidence type="ECO:0000313" key="3">
    <source>
        <dbReference type="Proteomes" id="UP000198864"/>
    </source>
</evidence>
<dbReference type="EMBL" id="FMCR01000001">
    <property type="protein sequence ID" value="SCE65836.1"/>
    <property type="molecule type" value="Genomic_DNA"/>
</dbReference>
<organism evidence="2 3">
    <name type="scientific">Micromonospora saelicesensis</name>
    <dbReference type="NCBI Taxonomy" id="285676"/>
    <lineage>
        <taxon>Bacteria</taxon>
        <taxon>Bacillati</taxon>
        <taxon>Actinomycetota</taxon>
        <taxon>Actinomycetes</taxon>
        <taxon>Micromonosporales</taxon>
        <taxon>Micromonosporaceae</taxon>
        <taxon>Micromonospora</taxon>
    </lineage>
</organism>
<feature type="transmembrane region" description="Helical" evidence="1">
    <location>
        <begin position="165"/>
        <end position="184"/>
    </location>
</feature>
<keyword evidence="1" id="KW-0472">Membrane</keyword>
<sequence>MKLPQTFKRTFGRRRVDFSEIRSSLWSPAPEEPNSISLQNQNLILEQYKIYVEMADRVSARRGLANTFFLTLNTAAASIGGWFNTSLQGQTRSTLALLLFVLLVQTAGWYATLRSYRQLNSAKFRVIGALEERLPASPYWRAEWKALKGGADKGLYWPMTRLEQWVPIAFSIAYIILFVTTLTGR</sequence>
<dbReference type="Proteomes" id="UP000198864">
    <property type="component" value="Unassembled WGS sequence"/>
</dbReference>
<feature type="transmembrane region" description="Helical" evidence="1">
    <location>
        <begin position="95"/>
        <end position="113"/>
    </location>
</feature>
<dbReference type="AlphaFoldDB" id="A0A1C4U2E3"/>